<dbReference type="EMBL" id="SRLO01006223">
    <property type="protein sequence ID" value="TNN28965.1"/>
    <property type="molecule type" value="Genomic_DNA"/>
</dbReference>
<proteinExistence type="predicted"/>
<comment type="caution">
    <text evidence="2">The sequence shown here is derived from an EMBL/GenBank/DDBJ whole genome shotgun (WGS) entry which is preliminary data.</text>
</comment>
<feature type="compositionally biased region" description="Low complexity" evidence="1">
    <location>
        <begin position="71"/>
        <end position="80"/>
    </location>
</feature>
<keyword evidence="3" id="KW-1185">Reference proteome</keyword>
<evidence type="ECO:0000256" key="1">
    <source>
        <dbReference type="SAM" id="MobiDB-lite"/>
    </source>
</evidence>
<name>A0A4Z2EJN6_9TELE</name>
<organism evidence="2 3">
    <name type="scientific">Liparis tanakae</name>
    <name type="common">Tanaka's snailfish</name>
    <dbReference type="NCBI Taxonomy" id="230148"/>
    <lineage>
        <taxon>Eukaryota</taxon>
        <taxon>Metazoa</taxon>
        <taxon>Chordata</taxon>
        <taxon>Craniata</taxon>
        <taxon>Vertebrata</taxon>
        <taxon>Euteleostomi</taxon>
        <taxon>Actinopterygii</taxon>
        <taxon>Neopterygii</taxon>
        <taxon>Teleostei</taxon>
        <taxon>Neoteleostei</taxon>
        <taxon>Acanthomorphata</taxon>
        <taxon>Eupercaria</taxon>
        <taxon>Perciformes</taxon>
        <taxon>Cottioidei</taxon>
        <taxon>Cottales</taxon>
        <taxon>Liparidae</taxon>
        <taxon>Liparis</taxon>
    </lineage>
</organism>
<feature type="compositionally biased region" description="Low complexity" evidence="1">
    <location>
        <begin position="40"/>
        <end position="54"/>
    </location>
</feature>
<reference evidence="2 3" key="1">
    <citation type="submission" date="2019-03" db="EMBL/GenBank/DDBJ databases">
        <title>First draft genome of Liparis tanakae, snailfish: a comprehensive survey of snailfish specific genes.</title>
        <authorList>
            <person name="Kim W."/>
            <person name="Song I."/>
            <person name="Jeong J.-H."/>
            <person name="Kim D."/>
            <person name="Kim S."/>
            <person name="Ryu S."/>
            <person name="Song J.Y."/>
            <person name="Lee S.K."/>
        </authorList>
    </citation>
    <scope>NUCLEOTIDE SEQUENCE [LARGE SCALE GENOMIC DNA]</scope>
    <source>
        <tissue evidence="2">Muscle</tissue>
    </source>
</reference>
<gene>
    <name evidence="2" type="ORF">EYF80_060888</name>
</gene>
<sequence>MSLANSESDVGPEEDEEGEMYQFIYDMKIGDDREDKEEAPTPASSSSSAVTSSVGRAHVVGLWVNGANEPNGANKSNKGNKSNRAK</sequence>
<dbReference type="AlphaFoldDB" id="A0A4Z2EJN6"/>
<evidence type="ECO:0000313" key="2">
    <source>
        <dbReference type="EMBL" id="TNN28965.1"/>
    </source>
</evidence>
<feature type="compositionally biased region" description="Acidic residues" evidence="1">
    <location>
        <begin position="10"/>
        <end position="19"/>
    </location>
</feature>
<accession>A0A4Z2EJN6</accession>
<feature type="region of interest" description="Disordered" evidence="1">
    <location>
        <begin position="1"/>
        <end position="86"/>
    </location>
</feature>
<dbReference type="Proteomes" id="UP000314294">
    <property type="component" value="Unassembled WGS sequence"/>
</dbReference>
<protein>
    <submittedName>
        <fullName evidence="2">Uncharacterized protein</fullName>
    </submittedName>
</protein>
<feature type="compositionally biased region" description="Basic and acidic residues" evidence="1">
    <location>
        <begin position="28"/>
        <end position="39"/>
    </location>
</feature>
<evidence type="ECO:0000313" key="3">
    <source>
        <dbReference type="Proteomes" id="UP000314294"/>
    </source>
</evidence>